<feature type="signal peptide" evidence="2">
    <location>
        <begin position="1"/>
        <end position="26"/>
    </location>
</feature>
<evidence type="ECO:0000313" key="3">
    <source>
        <dbReference type="EMBL" id="EMF15822.1"/>
    </source>
</evidence>
<dbReference type="RefSeq" id="XP_016763943.1">
    <property type="nucleotide sequence ID" value="XM_016900605.1"/>
</dbReference>
<keyword evidence="4" id="KW-1185">Reference proteome</keyword>
<dbReference type="AlphaFoldDB" id="M3B7H8"/>
<dbReference type="Proteomes" id="UP000016931">
    <property type="component" value="Unassembled WGS sequence"/>
</dbReference>
<dbReference type="GeneID" id="27897742"/>
<dbReference type="HOGENOM" id="CLU_1670482_0_0_1"/>
<dbReference type="EMBL" id="KB456261">
    <property type="protein sequence ID" value="EMF15822.1"/>
    <property type="molecule type" value="Genomic_DNA"/>
</dbReference>
<evidence type="ECO:0000256" key="2">
    <source>
        <dbReference type="SAM" id="SignalP"/>
    </source>
</evidence>
<accession>M3B7H8</accession>
<name>M3B7H8_SPHMS</name>
<feature type="compositionally biased region" description="Polar residues" evidence="1">
    <location>
        <begin position="51"/>
        <end position="65"/>
    </location>
</feature>
<reference evidence="3 4" key="1">
    <citation type="journal article" date="2012" name="PLoS Pathog.">
        <title>Diverse lifestyles and strategies of plant pathogenesis encoded in the genomes of eighteen Dothideomycetes fungi.</title>
        <authorList>
            <person name="Ohm R.A."/>
            <person name="Feau N."/>
            <person name="Henrissat B."/>
            <person name="Schoch C.L."/>
            <person name="Horwitz B.A."/>
            <person name="Barry K.W."/>
            <person name="Condon B.J."/>
            <person name="Copeland A.C."/>
            <person name="Dhillon B."/>
            <person name="Glaser F."/>
            <person name="Hesse C.N."/>
            <person name="Kosti I."/>
            <person name="LaButti K."/>
            <person name="Lindquist E.A."/>
            <person name="Lucas S."/>
            <person name="Salamov A.A."/>
            <person name="Bradshaw R.E."/>
            <person name="Ciuffetti L."/>
            <person name="Hamelin R.C."/>
            <person name="Kema G.H.J."/>
            <person name="Lawrence C."/>
            <person name="Scott J.A."/>
            <person name="Spatafora J.W."/>
            <person name="Turgeon B.G."/>
            <person name="de Wit P.J.G.M."/>
            <person name="Zhong S."/>
            <person name="Goodwin S.B."/>
            <person name="Grigoriev I.V."/>
        </authorList>
    </citation>
    <scope>NUCLEOTIDE SEQUENCE [LARGE SCALE GENOMIC DNA]</scope>
    <source>
        <strain evidence="3 4">SO2202</strain>
    </source>
</reference>
<feature type="chain" id="PRO_5004031238" evidence="2">
    <location>
        <begin position="27"/>
        <end position="158"/>
    </location>
</feature>
<sequence>MATMLTGLASRIRLLLPNLLVSVLYTSPSGKSLSVVDCRGAEPVCDARSLTPDTPSPSSRDTMVQSAKAPRLRVYEGEDDDDDDGDDDNVETRAPCEAMRAGGASVRIGGASRHAWAGAPVQAPHVGQSIHDHSALTMATLMAVEAKPSAQDADEGAA</sequence>
<gene>
    <name evidence="3" type="ORF">SEPMUDRAFT_106022</name>
</gene>
<protein>
    <submittedName>
        <fullName evidence="3">Uncharacterized protein</fullName>
    </submittedName>
</protein>
<evidence type="ECO:0000313" key="4">
    <source>
        <dbReference type="Proteomes" id="UP000016931"/>
    </source>
</evidence>
<evidence type="ECO:0000256" key="1">
    <source>
        <dbReference type="SAM" id="MobiDB-lite"/>
    </source>
</evidence>
<organism evidence="3 4">
    <name type="scientific">Sphaerulina musiva (strain SO2202)</name>
    <name type="common">Poplar stem canker fungus</name>
    <name type="synonym">Septoria musiva</name>
    <dbReference type="NCBI Taxonomy" id="692275"/>
    <lineage>
        <taxon>Eukaryota</taxon>
        <taxon>Fungi</taxon>
        <taxon>Dikarya</taxon>
        <taxon>Ascomycota</taxon>
        <taxon>Pezizomycotina</taxon>
        <taxon>Dothideomycetes</taxon>
        <taxon>Dothideomycetidae</taxon>
        <taxon>Mycosphaerellales</taxon>
        <taxon>Mycosphaerellaceae</taxon>
        <taxon>Sphaerulina</taxon>
    </lineage>
</organism>
<keyword evidence="2" id="KW-0732">Signal</keyword>
<feature type="compositionally biased region" description="Acidic residues" evidence="1">
    <location>
        <begin position="77"/>
        <end position="89"/>
    </location>
</feature>
<proteinExistence type="predicted"/>
<feature type="region of interest" description="Disordered" evidence="1">
    <location>
        <begin position="47"/>
        <end position="101"/>
    </location>
</feature>